<dbReference type="OrthoDB" id="2230209at2759"/>
<name>A0A433DFH0_9FUNG</name>
<keyword evidence="2" id="KW-1185">Reference proteome</keyword>
<organism evidence="1 2">
    <name type="scientific">Jimgerdemannia flammicorona</name>
    <dbReference type="NCBI Taxonomy" id="994334"/>
    <lineage>
        <taxon>Eukaryota</taxon>
        <taxon>Fungi</taxon>
        <taxon>Fungi incertae sedis</taxon>
        <taxon>Mucoromycota</taxon>
        <taxon>Mucoromycotina</taxon>
        <taxon>Endogonomycetes</taxon>
        <taxon>Endogonales</taxon>
        <taxon>Endogonaceae</taxon>
        <taxon>Jimgerdemannia</taxon>
    </lineage>
</organism>
<sequence>MFIPHLNATDIPQPPHRFPNQPNHINPTQDDAKCDRPSTPTMTDEGYDSERSEECDENDEKSKEKEPANDREIPIVKSTHTIRVSYTPFTYIITFLIIGLHAHALYTRPSEYLFPNLFNLFNLAFHLTHLLAHTFHRASIERLSVAFGTSVFWIGWVLGVFAFGHNVSVDLIHPTTILFWVLMFDRRNAWGIIMWEHITHLEEEDGFDVESSRWQDRENCGGFSSGSGRVIAYRVWCLAGVGSMWGLIYMLIGKFDGVDFIDILSLIPILKIYVLNLAAGVILICWWSFWTFQYRGVVWRKELKEGVVVWYSDGYIRAEVE</sequence>
<protein>
    <submittedName>
        <fullName evidence="1">Uncharacterized protein</fullName>
    </submittedName>
</protein>
<gene>
    <name evidence="1" type="ORF">BC936DRAFT_142219</name>
</gene>
<comment type="caution">
    <text evidence="1">The sequence shown here is derived from an EMBL/GenBank/DDBJ whole genome shotgun (WGS) entry which is preliminary data.</text>
</comment>
<reference evidence="1 2" key="1">
    <citation type="journal article" date="2018" name="New Phytol.">
        <title>Phylogenomics of Endogonaceae and evolution of mycorrhizas within Mucoromycota.</title>
        <authorList>
            <person name="Chang Y."/>
            <person name="Desiro A."/>
            <person name="Na H."/>
            <person name="Sandor L."/>
            <person name="Lipzen A."/>
            <person name="Clum A."/>
            <person name="Barry K."/>
            <person name="Grigoriev I.V."/>
            <person name="Martin F.M."/>
            <person name="Stajich J.E."/>
            <person name="Smith M.E."/>
            <person name="Bonito G."/>
            <person name="Spatafora J.W."/>
        </authorList>
    </citation>
    <scope>NUCLEOTIDE SEQUENCE [LARGE SCALE GENOMIC DNA]</scope>
    <source>
        <strain evidence="1 2">GMNB39</strain>
    </source>
</reference>
<dbReference type="Proteomes" id="UP000268093">
    <property type="component" value="Unassembled WGS sequence"/>
</dbReference>
<dbReference type="EMBL" id="RBNI01002202">
    <property type="protein sequence ID" value="RUP49566.1"/>
    <property type="molecule type" value="Genomic_DNA"/>
</dbReference>
<accession>A0A433DFH0</accession>
<proteinExistence type="predicted"/>
<dbReference type="AlphaFoldDB" id="A0A433DFH0"/>
<evidence type="ECO:0000313" key="2">
    <source>
        <dbReference type="Proteomes" id="UP000268093"/>
    </source>
</evidence>
<evidence type="ECO:0000313" key="1">
    <source>
        <dbReference type="EMBL" id="RUP49566.1"/>
    </source>
</evidence>